<feature type="domain" description="PurM-like N-terminal" evidence="3">
    <location>
        <begin position="37"/>
        <end position="147"/>
    </location>
</feature>
<dbReference type="PANTHER" id="PTHR30270">
    <property type="entry name" value="THIAMINE-MONOPHOSPHATE KINASE"/>
    <property type="match status" value="1"/>
</dbReference>
<evidence type="ECO:0000256" key="1">
    <source>
        <dbReference type="ARBA" id="ARBA00022977"/>
    </source>
</evidence>
<feature type="binding site" evidence="2">
    <location>
        <position position="218"/>
    </location>
    <ligand>
        <name>Mg(2+)</name>
        <dbReference type="ChEBI" id="CHEBI:18420"/>
        <label>5</label>
    </ligand>
</feature>
<organism evidence="4 5">
    <name type="scientific">Alcanivorax jadensis T9</name>
    <dbReference type="NCBI Taxonomy" id="1177181"/>
    <lineage>
        <taxon>Bacteria</taxon>
        <taxon>Pseudomonadati</taxon>
        <taxon>Pseudomonadota</taxon>
        <taxon>Gammaproteobacteria</taxon>
        <taxon>Oceanospirillales</taxon>
        <taxon>Alcanivoracaceae</taxon>
        <taxon>Alcanivorax</taxon>
    </lineage>
</organism>
<dbReference type="Gene3D" id="3.90.650.10">
    <property type="entry name" value="PurM-like C-terminal domain"/>
    <property type="match status" value="1"/>
</dbReference>
<dbReference type="SUPFAM" id="SSF55326">
    <property type="entry name" value="PurM N-terminal domain-like"/>
    <property type="match status" value="1"/>
</dbReference>
<comment type="caution">
    <text evidence="4">The sequence shown here is derived from an EMBL/GenBank/DDBJ whole genome shotgun (WGS) entry which is preliminary data.</text>
</comment>
<evidence type="ECO:0000313" key="4">
    <source>
        <dbReference type="EMBL" id="KGD62300.1"/>
    </source>
</evidence>
<dbReference type="InterPro" id="IPR016188">
    <property type="entry name" value="PurM-like_N"/>
</dbReference>
<dbReference type="Proteomes" id="UP000029443">
    <property type="component" value="Unassembled WGS sequence"/>
</dbReference>
<feature type="binding site" evidence="2">
    <location>
        <position position="39"/>
    </location>
    <ligand>
        <name>Mg(2+)</name>
        <dbReference type="ChEBI" id="CHEBI:18420"/>
        <label>3</label>
    </ligand>
</feature>
<evidence type="ECO:0000313" key="5">
    <source>
        <dbReference type="Proteomes" id="UP000029443"/>
    </source>
</evidence>
<dbReference type="InterPro" id="IPR006283">
    <property type="entry name" value="ThiL-like"/>
</dbReference>
<dbReference type="NCBIfam" id="TIGR01379">
    <property type="entry name" value="thiL"/>
    <property type="match status" value="1"/>
</dbReference>
<dbReference type="CDD" id="cd02194">
    <property type="entry name" value="ThiL"/>
    <property type="match status" value="1"/>
</dbReference>
<protein>
    <recommendedName>
        <fullName evidence="2">Thiamine-monophosphate kinase</fullName>
        <shortName evidence="2">TMP kinase</shortName>
        <shortName evidence="2">Thiamine-phosphate kinase</shortName>
        <ecNumber evidence="2">2.7.4.16</ecNumber>
    </recommendedName>
</protein>
<keyword evidence="2" id="KW-0067">ATP-binding</keyword>
<keyword evidence="5" id="KW-1185">Reference proteome</keyword>
<sequence>MTDTPKPQSLDEFSLIRRYFHRHGHHGPDAGVVLGPGDDAAILTPPAGQQLVMTQDTSLAGRHFPDDMDAADVGYRCLAVNLSDLAAMGADPLWFLLSLTLPNVDEAWLSGFADGMFTLADQAGISLVGGDVTRGPLSVSIQATGAVPPGQALRRDGAQAGDQICVGGVTGAGLLGLQQWQQGMRSGAAIDHFRRPSPQLSLGQALRGRATACIDISDGVLADLGHILAASGSLGACLQEDALPLGNAVLAGCSDAEQRRLQLQGGDDYLLLFTLPAQESLPPGCYCLGTVDGPATGRPGRNNNDVARHWLATFLSNAHGLVGMMGEACCVLRTSERCRWN</sequence>
<feature type="binding site" evidence="2">
    <location>
        <position position="54"/>
    </location>
    <ligand>
        <name>Mg(2+)</name>
        <dbReference type="ChEBI" id="CHEBI:18420"/>
        <label>4</label>
    </ligand>
</feature>
<keyword evidence="2" id="KW-0808">Transferase</keyword>
<feature type="binding site" evidence="2">
    <location>
        <position position="63"/>
    </location>
    <ligand>
        <name>substrate</name>
    </ligand>
</feature>
<feature type="binding site" evidence="2">
    <location>
        <position position="131"/>
    </location>
    <ligand>
        <name>Mg(2+)</name>
        <dbReference type="ChEBI" id="CHEBI:18420"/>
        <label>1</label>
    </ligand>
</feature>
<dbReference type="EC" id="2.7.4.16" evidence="2"/>
<dbReference type="InterPro" id="IPR036921">
    <property type="entry name" value="PurM-like_N_sf"/>
</dbReference>
<dbReference type="HAMAP" id="MF_02128">
    <property type="entry name" value="TMP_kinase"/>
    <property type="match status" value="1"/>
</dbReference>
<proteinExistence type="inferred from homology"/>
<reference evidence="4 5" key="1">
    <citation type="submission" date="2012-09" db="EMBL/GenBank/DDBJ databases">
        <title>Genome Sequence of alkane-degrading Bacterium Alcanivorax jadensis T9.</title>
        <authorList>
            <person name="Lai Q."/>
            <person name="Shao Z."/>
        </authorList>
    </citation>
    <scope>NUCLEOTIDE SEQUENCE [LARGE SCALE GENOMIC DNA]</scope>
    <source>
        <strain evidence="4 5">T9</strain>
    </source>
</reference>
<comment type="function">
    <text evidence="2">Catalyzes the ATP-dependent phosphorylation of thiamine-monophosphate (TMP) to form thiamine-pyrophosphate (TPP), the active form of vitamin B1.</text>
</comment>
<feature type="binding site" evidence="2">
    <location>
        <position position="84"/>
    </location>
    <ligand>
        <name>Mg(2+)</name>
        <dbReference type="ChEBI" id="CHEBI:18420"/>
        <label>2</label>
    </ligand>
</feature>
<accession>A0ABR4WFN8</accession>
<feature type="binding site" evidence="2">
    <location>
        <begin position="130"/>
        <end position="131"/>
    </location>
    <ligand>
        <name>ATP</name>
        <dbReference type="ChEBI" id="CHEBI:30616"/>
    </ligand>
</feature>
<comment type="catalytic activity">
    <reaction evidence="2">
        <text>thiamine phosphate + ATP = thiamine diphosphate + ADP</text>
        <dbReference type="Rhea" id="RHEA:15913"/>
        <dbReference type="ChEBI" id="CHEBI:30616"/>
        <dbReference type="ChEBI" id="CHEBI:37575"/>
        <dbReference type="ChEBI" id="CHEBI:58937"/>
        <dbReference type="ChEBI" id="CHEBI:456216"/>
        <dbReference type="EC" id="2.7.4.16"/>
    </reaction>
</comment>
<feature type="binding site" evidence="2">
    <location>
        <position position="155"/>
    </location>
    <ligand>
        <name>ATP</name>
        <dbReference type="ChEBI" id="CHEBI:30616"/>
    </ligand>
</feature>
<feature type="binding site" evidence="2">
    <location>
        <position position="56"/>
    </location>
    <ligand>
        <name>Mg(2+)</name>
        <dbReference type="ChEBI" id="CHEBI:18420"/>
        <label>2</label>
    </ligand>
</feature>
<name>A0ABR4WFN8_9GAMM</name>
<keyword evidence="1 2" id="KW-0784">Thiamine biosynthesis</keyword>
<dbReference type="RefSeq" id="WP_232221984.1">
    <property type="nucleotide sequence ID" value="NZ_ARXU01000002.1"/>
</dbReference>
<feature type="binding site" evidence="2">
    <location>
        <position position="39"/>
    </location>
    <ligand>
        <name>Mg(2+)</name>
        <dbReference type="ChEBI" id="CHEBI:18420"/>
        <label>4</label>
    </ligand>
</feature>
<dbReference type="EMBL" id="ARXU01000002">
    <property type="protein sequence ID" value="KGD62300.1"/>
    <property type="molecule type" value="Genomic_DNA"/>
</dbReference>
<feature type="binding site" evidence="2">
    <location>
        <position position="215"/>
    </location>
    <ligand>
        <name>Mg(2+)</name>
        <dbReference type="ChEBI" id="CHEBI:18420"/>
        <label>3</label>
    </ligand>
</feature>
<dbReference type="InterPro" id="IPR036676">
    <property type="entry name" value="PurM-like_C_sf"/>
</dbReference>
<feature type="binding site" evidence="2">
    <location>
        <position position="56"/>
    </location>
    <ligand>
        <name>Mg(2+)</name>
        <dbReference type="ChEBI" id="CHEBI:18420"/>
        <label>1</label>
    </ligand>
</feature>
<gene>
    <name evidence="2" type="primary">thiL</name>
    <name evidence="4" type="ORF">T9A_00591</name>
</gene>
<feature type="binding site" evidence="2">
    <location>
        <position position="217"/>
    </location>
    <ligand>
        <name>ATP</name>
        <dbReference type="ChEBI" id="CHEBI:30616"/>
    </ligand>
</feature>
<keyword evidence="2" id="KW-0547">Nucleotide-binding</keyword>
<feature type="binding site" evidence="2">
    <location>
        <position position="267"/>
    </location>
    <ligand>
        <name>substrate</name>
    </ligand>
</feature>
<dbReference type="SUPFAM" id="SSF56042">
    <property type="entry name" value="PurM C-terminal domain-like"/>
    <property type="match status" value="1"/>
</dbReference>
<comment type="pathway">
    <text evidence="2">Cofactor biosynthesis; thiamine diphosphate biosynthesis; thiamine diphosphate from thiamine phosphate: step 1/1.</text>
</comment>
<comment type="similarity">
    <text evidence="2">Belongs to the thiamine-monophosphate kinase family.</text>
</comment>
<keyword evidence="2" id="KW-0479">Metal-binding</keyword>
<evidence type="ECO:0000259" key="3">
    <source>
        <dbReference type="Pfam" id="PF00586"/>
    </source>
</evidence>
<evidence type="ECO:0000256" key="2">
    <source>
        <dbReference type="HAMAP-Rule" id="MF_02128"/>
    </source>
</evidence>
<comment type="miscellaneous">
    <text evidence="2">Reaction mechanism of ThiL seems to utilize a direct, inline transfer of the gamma-phosphate of ATP to TMP rather than a phosphorylated enzyme intermediate.</text>
</comment>
<feature type="binding site" evidence="2">
    <location>
        <position position="84"/>
    </location>
    <ligand>
        <name>Mg(2+)</name>
        <dbReference type="ChEBI" id="CHEBI:18420"/>
        <label>3</label>
    </ligand>
</feature>
<dbReference type="PANTHER" id="PTHR30270:SF0">
    <property type="entry name" value="THIAMINE-MONOPHOSPHATE KINASE"/>
    <property type="match status" value="1"/>
</dbReference>
<dbReference type="Pfam" id="PF00586">
    <property type="entry name" value="AIRS"/>
    <property type="match status" value="1"/>
</dbReference>
<keyword evidence="2" id="KW-0460">Magnesium</keyword>
<keyword evidence="2 4" id="KW-0418">Kinase</keyword>
<comment type="caution">
    <text evidence="2">Lacks conserved residue(s) required for the propagation of feature annotation.</text>
</comment>
<feature type="binding site" evidence="2">
    <location>
        <position position="84"/>
    </location>
    <ligand>
        <name>Mg(2+)</name>
        <dbReference type="ChEBI" id="CHEBI:18420"/>
        <label>4</label>
    </ligand>
</feature>
<dbReference type="Gene3D" id="3.30.1330.10">
    <property type="entry name" value="PurM-like, N-terminal domain"/>
    <property type="match status" value="1"/>
</dbReference>
<dbReference type="GO" id="GO:0016301">
    <property type="term" value="F:kinase activity"/>
    <property type="evidence" value="ECO:0007669"/>
    <property type="project" value="UniProtKB-KW"/>
</dbReference>